<dbReference type="EMBL" id="JAOB01000047">
    <property type="protein sequence ID" value="EUA33298.1"/>
    <property type="molecule type" value="Genomic_DNA"/>
</dbReference>
<gene>
    <name evidence="1" type="ORF">I553_7708</name>
</gene>
<organism evidence="1">
    <name type="scientific">Mycobacterium xenopi 4042</name>
    <dbReference type="NCBI Taxonomy" id="1299334"/>
    <lineage>
        <taxon>Bacteria</taxon>
        <taxon>Bacillati</taxon>
        <taxon>Actinomycetota</taxon>
        <taxon>Actinomycetes</taxon>
        <taxon>Mycobacteriales</taxon>
        <taxon>Mycobacteriaceae</taxon>
        <taxon>Mycobacterium</taxon>
    </lineage>
</organism>
<accession>X8AQL3</accession>
<comment type="caution">
    <text evidence="1">The sequence shown here is derived from an EMBL/GenBank/DDBJ whole genome shotgun (WGS) entry which is preliminary data.</text>
</comment>
<proteinExistence type="predicted"/>
<sequence length="60" mass="6607">MAQWAGDRRLPQLIPYSVGGASAHRSQACLQLSLSGLDVVDPPTCTCSWPPDLRRRDSLR</sequence>
<name>X8AQL3_MYCXE</name>
<dbReference type="AlphaFoldDB" id="X8AQL3"/>
<protein>
    <submittedName>
        <fullName evidence="1">Uncharacterized protein</fullName>
    </submittedName>
</protein>
<reference evidence="1" key="1">
    <citation type="submission" date="2014-01" db="EMBL/GenBank/DDBJ databases">
        <authorList>
            <person name="Brown-Elliot B."/>
            <person name="Wallace R."/>
            <person name="Lenaerts A."/>
            <person name="Ordway D."/>
            <person name="DeGroote M.A."/>
            <person name="Parker T."/>
            <person name="Sizemore C."/>
            <person name="Tallon L.J."/>
            <person name="Sadzewicz L.K."/>
            <person name="Sengamalay N."/>
            <person name="Fraser C.M."/>
            <person name="Hine E."/>
            <person name="Shefchek K.A."/>
            <person name="Das S.P."/>
            <person name="Tettelin H."/>
        </authorList>
    </citation>
    <scope>NUCLEOTIDE SEQUENCE [LARGE SCALE GENOMIC DNA]</scope>
    <source>
        <strain evidence="1">4042</strain>
    </source>
</reference>
<evidence type="ECO:0000313" key="1">
    <source>
        <dbReference type="EMBL" id="EUA33298.1"/>
    </source>
</evidence>